<reference evidence="1 3" key="1">
    <citation type="submission" date="2015-12" db="EMBL/GenBank/DDBJ databases">
        <title>Bacillus cereus Group isolate.</title>
        <authorList>
            <person name="Kovac J."/>
        </authorList>
    </citation>
    <scope>NUCLEOTIDE SEQUENCE [LARGE SCALE GENOMIC DNA]</scope>
    <source>
        <strain evidence="1 3">FSL K6-0073</strain>
    </source>
</reference>
<reference evidence="2 4" key="2">
    <citation type="submission" date="2017-09" db="EMBL/GenBank/DDBJ databases">
        <title>Large-scale bioinformatics analysis of Bacillus genomes uncovers conserved roles of natural products in bacterial physiology.</title>
        <authorList>
            <consortium name="Agbiome Team Llc"/>
            <person name="Bleich R.M."/>
            <person name="Kirk G.J."/>
            <person name="Santa Maria K.C."/>
            <person name="Allen S.E."/>
            <person name="Farag S."/>
            <person name="Shank E.A."/>
            <person name="Bowers A."/>
        </authorList>
    </citation>
    <scope>NUCLEOTIDE SEQUENCE [LARGE SCALE GENOMIC DNA]</scope>
    <source>
        <strain evidence="2 4">AFS020204</strain>
    </source>
</reference>
<evidence type="ECO:0000313" key="1">
    <source>
        <dbReference type="EMBL" id="KXY50874.1"/>
    </source>
</evidence>
<sequence>MINIVISKMSLKDKTYIKVFYVMNEHLIHIKVLEKKDDTYKSVSVESLGKTTALKLLTEPKDDVHVDPEELIDVYEYMDYAFEKAKSEIIHYVNKSDSLELLSFHEIGGKYFALIDDQNTPVHKIWEIGIDASGKFDRISPVPYSHIHVLTELLLPELLQYDKRVVLHVSDNIYLGIMKEGKDVVACIYSVKNNPTDDKNKMIFADGGFAFKETSEGFMRYTEFPEKIEKKIEKSSKTLMNFLIELFERK</sequence>
<accession>A0A9X6W2Z2</accession>
<comment type="caution">
    <text evidence="2">The sequence shown here is derived from an EMBL/GenBank/DDBJ whole genome shotgun (WGS) entry which is preliminary data.</text>
</comment>
<organism evidence="2 4">
    <name type="scientific">Bacillus cereus</name>
    <dbReference type="NCBI Taxonomy" id="1396"/>
    <lineage>
        <taxon>Bacteria</taxon>
        <taxon>Bacillati</taxon>
        <taxon>Bacillota</taxon>
        <taxon>Bacilli</taxon>
        <taxon>Bacillales</taxon>
        <taxon>Bacillaceae</taxon>
        <taxon>Bacillus</taxon>
        <taxon>Bacillus cereus group</taxon>
    </lineage>
</organism>
<evidence type="ECO:0000313" key="2">
    <source>
        <dbReference type="EMBL" id="PFF51912.1"/>
    </source>
</evidence>
<gene>
    <name evidence="1" type="ORF">AT268_30460</name>
    <name evidence="2" type="ORF">CN357_04270</name>
</gene>
<name>A0A9X6W2Z2_BACCE</name>
<evidence type="ECO:0000313" key="4">
    <source>
        <dbReference type="Proteomes" id="UP000220210"/>
    </source>
</evidence>
<dbReference type="EMBL" id="LOMO01000001">
    <property type="protein sequence ID" value="KXY50874.1"/>
    <property type="molecule type" value="Genomic_DNA"/>
</dbReference>
<dbReference type="EMBL" id="NTSO01000002">
    <property type="protein sequence ID" value="PFF51912.1"/>
    <property type="molecule type" value="Genomic_DNA"/>
</dbReference>
<proteinExistence type="predicted"/>
<dbReference type="AlphaFoldDB" id="A0A9X6W2Z2"/>
<dbReference type="Proteomes" id="UP000075476">
    <property type="component" value="Unassembled WGS sequence"/>
</dbReference>
<protein>
    <submittedName>
        <fullName evidence="2">Uncharacterized protein</fullName>
    </submittedName>
</protein>
<evidence type="ECO:0000313" key="3">
    <source>
        <dbReference type="Proteomes" id="UP000075476"/>
    </source>
</evidence>
<dbReference type="Proteomes" id="UP000220210">
    <property type="component" value="Unassembled WGS sequence"/>
</dbReference>
<dbReference type="RefSeq" id="WP_061662204.1">
    <property type="nucleotide sequence ID" value="NZ_LOMO01000001.1"/>
</dbReference>